<dbReference type="Gene3D" id="3.20.20.70">
    <property type="entry name" value="Aldolase class I"/>
    <property type="match status" value="1"/>
</dbReference>
<dbReference type="GO" id="GO:0047280">
    <property type="term" value="F:nicotinamide phosphoribosyltransferase activity"/>
    <property type="evidence" value="ECO:0007669"/>
    <property type="project" value="UniProtKB-EC"/>
</dbReference>
<proteinExistence type="inferred from homology"/>
<dbReference type="PANTHER" id="PTHR43816">
    <property type="entry name" value="NICOTINAMIDE PHOSPHORIBOSYLTRANSFERASE"/>
    <property type="match status" value="1"/>
</dbReference>
<dbReference type="Proteomes" id="UP000203408">
    <property type="component" value="Segment"/>
</dbReference>
<dbReference type="InterPro" id="IPR036068">
    <property type="entry name" value="Nicotinate_pribotase-like_C"/>
</dbReference>
<dbReference type="InterPro" id="IPR041525">
    <property type="entry name" value="N/Namide_PRibTrfase"/>
</dbReference>
<evidence type="ECO:0000259" key="10">
    <source>
        <dbReference type="Pfam" id="PF18127"/>
    </source>
</evidence>
<feature type="domain" description="Nicotinamide phosphoribosyltransferase N-terminal" evidence="10">
    <location>
        <begin position="12"/>
        <end position="95"/>
    </location>
</feature>
<evidence type="ECO:0000259" key="9">
    <source>
        <dbReference type="Pfam" id="PF04095"/>
    </source>
</evidence>
<comment type="pathway">
    <text evidence="5">Cofactor biosynthesis; NAD(+) biosynthesis; nicotinamide D-ribonucleotide from 5-phospho-alpha-D-ribose 1-diphosphate and nicotinamide: step 1/1.</text>
</comment>
<evidence type="ECO:0000256" key="2">
    <source>
        <dbReference type="ARBA" id="ARBA00022642"/>
    </source>
</evidence>
<evidence type="ECO:0000256" key="3">
    <source>
        <dbReference type="ARBA" id="ARBA00022676"/>
    </source>
</evidence>
<keyword evidence="3" id="KW-0328">Glycosyltransferase</keyword>
<dbReference type="Pfam" id="PF04095">
    <property type="entry name" value="NAPRTase"/>
    <property type="match status" value="1"/>
</dbReference>
<protein>
    <recommendedName>
        <fullName evidence="7">Nicotinamide phosphoribosyltransferase</fullName>
        <ecNumber evidence="6">2.4.2.12</ecNumber>
    </recommendedName>
</protein>
<gene>
    <name evidence="11" type="ORF">CPT_Matisse248</name>
</gene>
<dbReference type="PANTHER" id="PTHR43816:SF1">
    <property type="entry name" value="NICOTINAMIDE PHOSPHORIBOSYLTRANSFERASE"/>
    <property type="match status" value="1"/>
</dbReference>
<accession>A0A0K1LPU8</accession>
<dbReference type="GO" id="GO:0009435">
    <property type="term" value="P:NAD+ biosynthetic process"/>
    <property type="evidence" value="ECO:0007669"/>
    <property type="project" value="InterPro"/>
</dbReference>
<dbReference type="EMBL" id="KT001918">
    <property type="protein sequence ID" value="AKU44552.1"/>
    <property type="molecule type" value="Genomic_DNA"/>
</dbReference>
<dbReference type="RefSeq" id="YP_009194492.1">
    <property type="nucleotide sequence ID" value="NC_028750.1"/>
</dbReference>
<dbReference type="EC" id="2.4.2.12" evidence="6"/>
<organism evidence="11 12">
    <name type="scientific">Klebsiella phage Matisse</name>
    <dbReference type="NCBI Taxonomy" id="1675607"/>
    <lineage>
        <taxon>Viruses</taxon>
        <taxon>Duplodnaviria</taxon>
        <taxon>Heunggongvirae</taxon>
        <taxon>Uroviricota</taxon>
        <taxon>Caudoviricetes</taxon>
        <taxon>Pantevenvirales</taxon>
        <taxon>Straboviridae</taxon>
        <taxon>Slopekvirus</taxon>
        <taxon>Slopekvirus matisse</taxon>
    </lineage>
</organism>
<evidence type="ECO:0000256" key="6">
    <source>
        <dbReference type="ARBA" id="ARBA00035024"/>
    </source>
</evidence>
<evidence type="ECO:0000256" key="1">
    <source>
        <dbReference type="ARBA" id="ARBA00010897"/>
    </source>
</evidence>
<dbReference type="NCBIfam" id="NF006629">
    <property type="entry name" value="PRK09198.1"/>
    <property type="match status" value="1"/>
</dbReference>
<dbReference type="KEGG" id="vg:26613431"/>
<dbReference type="PIRSF" id="PIRSF005943">
    <property type="entry name" value="NMPRT"/>
    <property type="match status" value="1"/>
</dbReference>
<keyword evidence="2" id="KW-0662">Pyridine nucleotide biosynthesis</keyword>
<evidence type="ECO:0000313" key="11">
    <source>
        <dbReference type="EMBL" id="AKU44552.1"/>
    </source>
</evidence>
<reference evidence="11 12" key="1">
    <citation type="journal article" date="2015" name="Genome Announc.">
        <title>Complete Genome Sequence of Carbapenemase-Producing Klebsiella pneumoniae Myophage Matisse.</title>
        <authorList>
            <person name="Provasek V.E."/>
            <person name="Lessor L.E."/>
            <person name="Cahill J.L."/>
            <person name="Rasche E.S."/>
            <person name="Kuty Everett G.F."/>
        </authorList>
    </citation>
    <scope>NUCLEOTIDE SEQUENCE [LARGE SCALE GENOMIC DNA]</scope>
</reference>
<evidence type="ECO:0000256" key="7">
    <source>
        <dbReference type="ARBA" id="ARBA00035036"/>
    </source>
</evidence>
<dbReference type="GeneID" id="26613431"/>
<dbReference type="Pfam" id="PF18127">
    <property type="entry name" value="NAMPT_N"/>
    <property type="match status" value="1"/>
</dbReference>
<sequence>MNNKTFEELNSIITSVDSYKVSHWSQYPTGSEEALFYIESRGGKFDQVVTAGCNRLAQILSRPVTMENVDFANRLYKMHFGREIFNYKGWKEIAELGYIPLEFRAIPEGTPVAVKNPVATFHAGKNALWLAGHVETLAIRGVWFPSTVATLSRECKKVLKKYLKKTSDLEGEAFDMVLRTRLHDFGARGTSSAESAGIGGLAHLYNFLGTDTVEALIMAISLFEDCQKAFDDGEMAAGISIPAREHSTTVSYGKENEDLAYKNSIEIFGEGMYACVYDSWDFKAAVRRIAEYKDSILSKGGTLVVRPDSGDMVDNIMYALEELGRIFGYTVNSKGYKVLHPAVRIIQGDEIHGPETINRVLNWMESNRWASENIAFGMGGGLLQEVTRDTQKYAMKMCAIKINGVWTGVYKCPKGAEWKKSKKGLLMTITDGVNFKTIDTLEQKVPEGWKDAMITYYVNGKITARDTLEEIRNRAGI</sequence>
<evidence type="ECO:0000313" key="12">
    <source>
        <dbReference type="Proteomes" id="UP000203408"/>
    </source>
</evidence>
<feature type="domain" description="Nicotinate/nicotinamide phosphoribosyltransferase" evidence="9">
    <location>
        <begin position="181"/>
        <end position="426"/>
    </location>
</feature>
<keyword evidence="12" id="KW-1185">Reference proteome</keyword>
<evidence type="ECO:0000256" key="5">
    <source>
        <dbReference type="ARBA" id="ARBA00035007"/>
    </source>
</evidence>
<evidence type="ECO:0000256" key="4">
    <source>
        <dbReference type="ARBA" id="ARBA00022679"/>
    </source>
</evidence>
<keyword evidence="4 11" id="KW-0808">Transferase</keyword>
<comment type="catalytic activity">
    <reaction evidence="8">
        <text>beta-nicotinamide D-ribonucleotide + diphosphate = 5-phospho-alpha-D-ribose 1-diphosphate + nicotinamide + H(+)</text>
        <dbReference type="Rhea" id="RHEA:16149"/>
        <dbReference type="ChEBI" id="CHEBI:14649"/>
        <dbReference type="ChEBI" id="CHEBI:15378"/>
        <dbReference type="ChEBI" id="CHEBI:17154"/>
        <dbReference type="ChEBI" id="CHEBI:33019"/>
        <dbReference type="ChEBI" id="CHEBI:58017"/>
        <dbReference type="EC" id="2.4.2.12"/>
    </reaction>
    <physiologicalReaction direction="right-to-left" evidence="8">
        <dbReference type="Rhea" id="RHEA:16151"/>
    </physiologicalReaction>
</comment>
<name>A0A0K1LPU8_9CAUD</name>
<dbReference type="InterPro" id="IPR041529">
    <property type="entry name" value="DUF5598"/>
</dbReference>
<dbReference type="SUPFAM" id="SSF51690">
    <property type="entry name" value="Nicotinate/Quinolinate PRTase C-terminal domain-like"/>
    <property type="match status" value="1"/>
</dbReference>
<dbReference type="InterPro" id="IPR016471">
    <property type="entry name" value="Nicotinamide_PRibTrfase"/>
</dbReference>
<dbReference type="InterPro" id="IPR013785">
    <property type="entry name" value="Aldolase_TIM"/>
</dbReference>
<evidence type="ECO:0000256" key="8">
    <source>
        <dbReference type="ARBA" id="ARBA00047835"/>
    </source>
</evidence>
<comment type="similarity">
    <text evidence="1">Belongs to the NAPRTase family.</text>
</comment>